<dbReference type="Pfam" id="PF00270">
    <property type="entry name" value="DEAD"/>
    <property type="match status" value="1"/>
</dbReference>
<evidence type="ECO:0000259" key="2">
    <source>
        <dbReference type="Pfam" id="PF00270"/>
    </source>
</evidence>
<dbReference type="InterPro" id="IPR027417">
    <property type="entry name" value="P-loop_NTPase"/>
</dbReference>
<organism evidence="3">
    <name type="scientific">Zea mays</name>
    <name type="common">Maize</name>
    <dbReference type="NCBI Taxonomy" id="4577"/>
    <lineage>
        <taxon>Eukaryota</taxon>
        <taxon>Viridiplantae</taxon>
        <taxon>Streptophyta</taxon>
        <taxon>Embryophyta</taxon>
        <taxon>Tracheophyta</taxon>
        <taxon>Spermatophyta</taxon>
        <taxon>Magnoliopsida</taxon>
        <taxon>Liliopsida</taxon>
        <taxon>Poales</taxon>
        <taxon>Poaceae</taxon>
        <taxon>PACMAD clade</taxon>
        <taxon>Panicoideae</taxon>
        <taxon>Andropogonodae</taxon>
        <taxon>Andropogoneae</taxon>
        <taxon>Tripsacinae</taxon>
        <taxon>Zea</taxon>
    </lineage>
</organism>
<dbReference type="PANTHER" id="PTHR47958">
    <property type="entry name" value="ATP-DEPENDENT RNA HELICASE DBP3"/>
    <property type="match status" value="1"/>
</dbReference>
<dbReference type="EMBL" id="CM000782">
    <property type="protein sequence ID" value="AQK88768.1"/>
    <property type="molecule type" value="Genomic_DNA"/>
</dbReference>
<keyword evidence="1" id="KW-0694">RNA-binding</keyword>
<dbReference type="SUPFAM" id="SSF52540">
    <property type="entry name" value="P-loop containing nucleoside triphosphate hydrolases"/>
    <property type="match status" value="1"/>
</dbReference>
<feature type="domain" description="DEAD/DEAH-box helicase" evidence="2">
    <location>
        <begin position="65"/>
        <end position="105"/>
    </location>
</feature>
<dbReference type="AlphaFoldDB" id="A0A1D6MDP0"/>
<accession>A0A1D6MDP0</accession>
<name>A0A1D6MDP0_MAIZE</name>
<dbReference type="InterPro" id="IPR011545">
    <property type="entry name" value="DEAD/DEAH_box_helicase_dom"/>
</dbReference>
<evidence type="ECO:0000256" key="1">
    <source>
        <dbReference type="ARBA" id="ARBA00022884"/>
    </source>
</evidence>
<sequence length="242" mass="26545">MCPGYVEGRGVTILPPPGYHGRGLGCAQAGPILPRSQLPRFSPLPLFPVHYCMQAIAKSRFVEQTPIQSQGWPMALKGRDLICIAQIGSGKTLSYLLPGLVHVGAQPQLGVENDIATPGRSTQTDKPCIGVPNDLEKLKPWQDSFCKILTRCVFAAVTVIIGSPEPKANHSIQQIAEGISDHEKSIQGSSFKCSRMISQRVELKLWIGGVCQGPSHFNHTLLLHIVKQFHYISKKSLAYDWK</sequence>
<gene>
    <name evidence="3" type="ORF">ZEAMMB73_Zm00001d039125</name>
</gene>
<evidence type="ECO:0000313" key="3">
    <source>
        <dbReference type="EMBL" id="AQK88768.1"/>
    </source>
</evidence>
<dbReference type="Gene3D" id="3.40.50.300">
    <property type="entry name" value="P-loop containing nucleotide triphosphate hydrolases"/>
    <property type="match status" value="1"/>
</dbReference>
<dbReference type="GO" id="GO:0003723">
    <property type="term" value="F:RNA binding"/>
    <property type="evidence" value="ECO:0007669"/>
    <property type="project" value="UniProtKB-KW"/>
</dbReference>
<proteinExistence type="predicted"/>
<reference evidence="3" key="1">
    <citation type="submission" date="2015-12" db="EMBL/GenBank/DDBJ databases">
        <title>Update maize B73 reference genome by single molecule sequencing technologies.</title>
        <authorList>
            <consortium name="Maize Genome Sequencing Project"/>
            <person name="Ware D."/>
        </authorList>
    </citation>
    <scope>NUCLEOTIDE SEQUENCE</scope>
    <source>
        <tissue evidence="3">Seedling</tissue>
    </source>
</reference>
<protein>
    <recommendedName>
        <fullName evidence="2">DEAD/DEAH-box helicase domain-containing protein</fullName>
    </recommendedName>
</protein>
<dbReference type="GO" id="GO:0005524">
    <property type="term" value="F:ATP binding"/>
    <property type="evidence" value="ECO:0007669"/>
    <property type="project" value="InterPro"/>
</dbReference>